<name>A0ABN7SPV2_OIKDI</name>
<dbReference type="InterPro" id="IPR011043">
    <property type="entry name" value="Gal_Oxase/kelch_b-propeller"/>
</dbReference>
<accession>A0ABN7SPV2</accession>
<dbReference type="SUPFAM" id="SSF50965">
    <property type="entry name" value="Galactose oxidase, central domain"/>
    <property type="match status" value="1"/>
</dbReference>
<protein>
    <submittedName>
        <fullName evidence="1">Oidioi.mRNA.OKI2018_I69.chr1.g377.t1.cds</fullName>
    </submittedName>
</protein>
<keyword evidence="2" id="KW-1185">Reference proteome</keyword>
<dbReference type="Gene3D" id="2.120.10.80">
    <property type="entry name" value="Kelch-type beta propeller"/>
    <property type="match status" value="1"/>
</dbReference>
<organism evidence="1 2">
    <name type="scientific">Oikopleura dioica</name>
    <name type="common">Tunicate</name>
    <dbReference type="NCBI Taxonomy" id="34765"/>
    <lineage>
        <taxon>Eukaryota</taxon>
        <taxon>Metazoa</taxon>
        <taxon>Chordata</taxon>
        <taxon>Tunicata</taxon>
        <taxon>Appendicularia</taxon>
        <taxon>Copelata</taxon>
        <taxon>Oikopleuridae</taxon>
        <taxon>Oikopleura</taxon>
    </lineage>
</organism>
<evidence type="ECO:0000313" key="2">
    <source>
        <dbReference type="Proteomes" id="UP001158576"/>
    </source>
</evidence>
<dbReference type="Proteomes" id="UP001158576">
    <property type="component" value="Chromosome 1"/>
</dbReference>
<proteinExistence type="predicted"/>
<sequence>MELVIFLGAIIIQDRIEECSFVDTNLLLINDHTSVSGSIVTVSEIHDEVIICQGSTTKCESFDGDVSVAIAPTRLEHQHAPMCQYEGQAVVIAGSGTETVEALQFSGWQLEPSHPLGKLYWTEFEIPANFCGASCTSLDDGIIVAGGYSAADGFFKDVYLFREELWKKVGELNHKYGYASMINYGTYFLIFGGAYEDLVVERINWDGEKITSTEKINDHEGICHRPIIFQSDPDTCSTPCPDSFCYQF</sequence>
<dbReference type="InterPro" id="IPR015915">
    <property type="entry name" value="Kelch-typ_b-propeller"/>
</dbReference>
<dbReference type="EMBL" id="OU015566">
    <property type="protein sequence ID" value="CAG5102599.1"/>
    <property type="molecule type" value="Genomic_DNA"/>
</dbReference>
<gene>
    <name evidence="1" type="ORF">OKIOD_LOCUS9142</name>
</gene>
<evidence type="ECO:0000313" key="1">
    <source>
        <dbReference type="EMBL" id="CAG5102599.1"/>
    </source>
</evidence>
<reference evidence="1 2" key="1">
    <citation type="submission" date="2021-04" db="EMBL/GenBank/DDBJ databases">
        <authorList>
            <person name="Bliznina A."/>
        </authorList>
    </citation>
    <scope>NUCLEOTIDE SEQUENCE [LARGE SCALE GENOMIC DNA]</scope>
</reference>